<dbReference type="GO" id="GO:0008168">
    <property type="term" value="F:methyltransferase activity"/>
    <property type="evidence" value="ECO:0007669"/>
    <property type="project" value="UniProtKB-KW"/>
</dbReference>
<feature type="domain" description="DUF559" evidence="1">
    <location>
        <begin position="6"/>
        <end position="110"/>
    </location>
</feature>
<comment type="caution">
    <text evidence="2">The sequence shown here is derived from an EMBL/GenBank/DDBJ whole genome shotgun (WGS) entry which is preliminary data.</text>
</comment>
<keyword evidence="2" id="KW-0489">Methyltransferase</keyword>
<dbReference type="InterPro" id="IPR011335">
    <property type="entry name" value="Restrct_endonuc-II-like"/>
</dbReference>
<dbReference type="PANTHER" id="PTHR38590:SF1">
    <property type="entry name" value="BLL0828 PROTEIN"/>
    <property type="match status" value="1"/>
</dbReference>
<dbReference type="SUPFAM" id="SSF52980">
    <property type="entry name" value="Restriction endonuclease-like"/>
    <property type="match status" value="1"/>
</dbReference>
<dbReference type="InterPro" id="IPR047216">
    <property type="entry name" value="Endonuclease_DUF559_bact"/>
</dbReference>
<protein>
    <submittedName>
        <fullName evidence="2">DNA methylase</fullName>
    </submittedName>
</protein>
<dbReference type="AlphaFoldDB" id="A0A833L2T1"/>
<accession>A0A833L2T1</accession>
<dbReference type="Pfam" id="PF04480">
    <property type="entry name" value="DUF559"/>
    <property type="match status" value="1"/>
</dbReference>
<proteinExistence type="predicted"/>
<evidence type="ECO:0000313" key="3">
    <source>
        <dbReference type="Proteomes" id="UP000488506"/>
    </source>
</evidence>
<dbReference type="GO" id="GO:0032259">
    <property type="term" value="P:methylation"/>
    <property type="evidence" value="ECO:0007669"/>
    <property type="project" value="UniProtKB-KW"/>
</dbReference>
<keyword evidence="2" id="KW-0808">Transferase</keyword>
<dbReference type="Gene3D" id="3.40.960.10">
    <property type="entry name" value="VSR Endonuclease"/>
    <property type="match status" value="1"/>
</dbReference>
<gene>
    <name evidence="2" type="ORF">FD145_150</name>
</gene>
<dbReference type="Proteomes" id="UP000488506">
    <property type="component" value="Unassembled WGS sequence"/>
</dbReference>
<dbReference type="PANTHER" id="PTHR38590">
    <property type="entry name" value="BLL0828 PROTEIN"/>
    <property type="match status" value="1"/>
</dbReference>
<reference evidence="2 3" key="1">
    <citation type="submission" date="2019-12" db="EMBL/GenBank/DDBJ databases">
        <authorList>
            <person name="Wolfe R."/>
            <person name="Danczak R."/>
            <person name="Wilkins M."/>
        </authorList>
    </citation>
    <scope>NUCLEOTIDE SEQUENCE [LARGE SCALE GENOMIC DNA]</scope>
    <source>
        <strain evidence="2">X2_MaxBin.013</strain>
    </source>
</reference>
<dbReference type="EMBL" id="WPAF01000001">
    <property type="protein sequence ID" value="KAF0135324.1"/>
    <property type="molecule type" value="Genomic_DNA"/>
</dbReference>
<dbReference type="CDD" id="cd01038">
    <property type="entry name" value="Endonuclease_DUF559"/>
    <property type="match status" value="1"/>
</dbReference>
<organism evidence="2 3">
    <name type="scientific">Candidatus Saganbacteria bacterium</name>
    <dbReference type="NCBI Taxonomy" id="2575572"/>
    <lineage>
        <taxon>Bacteria</taxon>
        <taxon>Bacillati</taxon>
        <taxon>Saganbacteria</taxon>
    </lineage>
</organism>
<name>A0A833L2T1_UNCSA</name>
<sequence length="123" mass="14837">MKEIKKIFARTLRKEQTKAEKIVWELLRKRKFMDLKFRRQHVIEGFILDFYCHELKLAVEIDGGIHERRKDYDEVRQEIIESEGIQIIRFTNNEIINNKRDVLNKIEKSINYRPLPLPLGEGD</sequence>
<dbReference type="InterPro" id="IPR007569">
    <property type="entry name" value="DUF559"/>
</dbReference>
<evidence type="ECO:0000313" key="2">
    <source>
        <dbReference type="EMBL" id="KAF0135324.1"/>
    </source>
</evidence>
<evidence type="ECO:0000259" key="1">
    <source>
        <dbReference type="Pfam" id="PF04480"/>
    </source>
</evidence>